<feature type="domain" description="NAD-dependent epimerase/dehydratase" evidence="2">
    <location>
        <begin position="4"/>
        <end position="208"/>
    </location>
</feature>
<feature type="chain" id="PRO_5027019149" evidence="1">
    <location>
        <begin position="20"/>
        <end position="329"/>
    </location>
</feature>
<feature type="signal peptide" evidence="1">
    <location>
        <begin position="1"/>
        <end position="19"/>
    </location>
</feature>
<evidence type="ECO:0000313" key="3">
    <source>
        <dbReference type="EMBL" id="CAA9472790.1"/>
    </source>
</evidence>
<dbReference type="SUPFAM" id="SSF51735">
    <property type="entry name" value="NAD(P)-binding Rossmann-fold domains"/>
    <property type="match status" value="1"/>
</dbReference>
<proteinExistence type="predicted"/>
<accession>A0A6J4RMC4</accession>
<keyword evidence="1" id="KW-0732">Signal</keyword>
<name>A0A6J4RMC4_9ACTN</name>
<evidence type="ECO:0000256" key="1">
    <source>
        <dbReference type="SAM" id="SignalP"/>
    </source>
</evidence>
<dbReference type="InterPro" id="IPR036291">
    <property type="entry name" value="NAD(P)-bd_dom_sf"/>
</dbReference>
<dbReference type="Gene3D" id="3.40.50.720">
    <property type="entry name" value="NAD(P)-binding Rossmann-like Domain"/>
    <property type="match status" value="1"/>
</dbReference>
<dbReference type="EMBL" id="CADCVS010000043">
    <property type="protein sequence ID" value="CAA9472790.1"/>
    <property type="molecule type" value="Genomic_DNA"/>
</dbReference>
<evidence type="ECO:0000259" key="2">
    <source>
        <dbReference type="Pfam" id="PF01370"/>
    </source>
</evidence>
<dbReference type="Pfam" id="PF01370">
    <property type="entry name" value="Epimerase"/>
    <property type="match status" value="1"/>
</dbReference>
<sequence length="329" mass="34637">MRLLILGGTVFLGRHVAAAALASGAEVTLFTRGRTGTDLFPEVERRTGDRAGDLAALADGEWDLVIDTSGFTPREVLASARLLEPRVARYVFVSTAGVHPGWPEEAGLDESAPVRECAADAGPQDGDYSTLKAGCERAVLEVFGPERSLSVRAGLIVGPHENVGRLPAWIERAERGGPLVAPAPPERPLQVLDARDLAHWMLTTAAAGARIAVGGTAAMADLVGALGATGRAVYAPDDALLVTGIAPWTELPFWLPDRQFPGAMRLDGRAAGLATRPLADTVADTRRWMLEEGGRDELRDARPARGGASVLEAARERALAQGLAQRGPG</sequence>
<organism evidence="3">
    <name type="scientific">uncultured Solirubrobacteraceae bacterium</name>
    <dbReference type="NCBI Taxonomy" id="1162706"/>
    <lineage>
        <taxon>Bacteria</taxon>
        <taxon>Bacillati</taxon>
        <taxon>Actinomycetota</taxon>
        <taxon>Thermoleophilia</taxon>
        <taxon>Solirubrobacterales</taxon>
        <taxon>Solirubrobacteraceae</taxon>
        <taxon>environmental samples</taxon>
    </lineage>
</organism>
<dbReference type="AlphaFoldDB" id="A0A6J4RMC4"/>
<gene>
    <name evidence="3" type="ORF">AVDCRST_MAG30-232</name>
</gene>
<reference evidence="3" key="1">
    <citation type="submission" date="2020-02" db="EMBL/GenBank/DDBJ databases">
        <authorList>
            <person name="Meier V. D."/>
        </authorList>
    </citation>
    <scope>NUCLEOTIDE SEQUENCE</scope>
    <source>
        <strain evidence="3">AVDCRST_MAG30</strain>
    </source>
</reference>
<protein>
    <submittedName>
        <fullName evidence="3">NAD-dependent epimerase/dehydratase</fullName>
    </submittedName>
</protein>
<dbReference type="InterPro" id="IPR001509">
    <property type="entry name" value="Epimerase_deHydtase"/>
</dbReference>